<evidence type="ECO:0000256" key="4">
    <source>
        <dbReference type="ARBA" id="ARBA00022840"/>
    </source>
</evidence>
<evidence type="ECO:0000313" key="7">
    <source>
        <dbReference type="EMBL" id="KGN46104.1"/>
    </source>
</evidence>
<dbReference type="Pfam" id="PF00270">
    <property type="entry name" value="DEAD"/>
    <property type="match status" value="1"/>
</dbReference>
<dbReference type="EMBL" id="CM002927">
    <property type="protein sequence ID" value="KGN46104.1"/>
    <property type="molecule type" value="Genomic_DNA"/>
</dbReference>
<organism evidence="7 8">
    <name type="scientific">Cucumis sativus</name>
    <name type="common">Cucumber</name>
    <dbReference type="NCBI Taxonomy" id="3659"/>
    <lineage>
        <taxon>Eukaryota</taxon>
        <taxon>Viridiplantae</taxon>
        <taxon>Streptophyta</taxon>
        <taxon>Embryophyta</taxon>
        <taxon>Tracheophyta</taxon>
        <taxon>Spermatophyta</taxon>
        <taxon>Magnoliopsida</taxon>
        <taxon>eudicotyledons</taxon>
        <taxon>Gunneridae</taxon>
        <taxon>Pentapetalae</taxon>
        <taxon>rosids</taxon>
        <taxon>fabids</taxon>
        <taxon>Cucurbitales</taxon>
        <taxon>Cucurbitaceae</taxon>
        <taxon>Benincaseae</taxon>
        <taxon>Cucumis</taxon>
    </lineage>
</organism>
<evidence type="ECO:0000256" key="2">
    <source>
        <dbReference type="ARBA" id="ARBA00022801"/>
    </source>
</evidence>
<evidence type="ECO:0000256" key="1">
    <source>
        <dbReference type="ARBA" id="ARBA00022741"/>
    </source>
</evidence>
<accession>A0A0A0KB87</accession>
<evidence type="ECO:0000259" key="6">
    <source>
        <dbReference type="PROSITE" id="PS51192"/>
    </source>
</evidence>
<keyword evidence="8" id="KW-1185">Reference proteome</keyword>
<protein>
    <recommendedName>
        <fullName evidence="6">Helicase ATP-binding domain-containing protein</fullName>
    </recommendedName>
</protein>
<evidence type="ECO:0000256" key="3">
    <source>
        <dbReference type="ARBA" id="ARBA00022806"/>
    </source>
</evidence>
<dbReference type="Gramene" id="KGN46104">
    <property type="protein sequence ID" value="KGN46104"/>
    <property type="gene ID" value="Csa_6G052790"/>
</dbReference>
<proteinExistence type="predicted"/>
<dbReference type="SUPFAM" id="SSF63570">
    <property type="entry name" value="PABC (PABP) domain"/>
    <property type="match status" value="1"/>
</dbReference>
<dbReference type="GO" id="GO:0004386">
    <property type="term" value="F:helicase activity"/>
    <property type="evidence" value="ECO:0007669"/>
    <property type="project" value="UniProtKB-KW"/>
</dbReference>
<dbReference type="GO" id="GO:0016787">
    <property type="term" value="F:hydrolase activity"/>
    <property type="evidence" value="ECO:0007669"/>
    <property type="project" value="UniProtKB-KW"/>
</dbReference>
<dbReference type="PROSITE" id="PS51192">
    <property type="entry name" value="HELICASE_ATP_BIND_1"/>
    <property type="match status" value="1"/>
</dbReference>
<feature type="domain" description="Helicase ATP-binding" evidence="6">
    <location>
        <begin position="132"/>
        <end position="312"/>
    </location>
</feature>
<dbReference type="OrthoDB" id="1191041at2759"/>
<dbReference type="GO" id="GO:0003729">
    <property type="term" value="F:mRNA binding"/>
    <property type="evidence" value="ECO:0000318"/>
    <property type="project" value="GO_Central"/>
</dbReference>
<dbReference type="OMA" id="FISHCAR"/>
<keyword evidence="2" id="KW-0378">Hydrolase</keyword>
<dbReference type="STRING" id="3659.A0A0A0KB87"/>
<evidence type="ECO:0000256" key="5">
    <source>
        <dbReference type="SAM" id="MobiDB-lite"/>
    </source>
</evidence>
<dbReference type="InterPro" id="IPR014001">
    <property type="entry name" value="Helicase_ATP-bd"/>
</dbReference>
<reference evidence="7 8" key="3">
    <citation type="journal article" date="2010" name="BMC Genomics">
        <title>Transcriptome sequencing and comparative analysis of cucumber flowers with different sex types.</title>
        <authorList>
            <person name="Guo S."/>
            <person name="Zheng Y."/>
            <person name="Joung J.G."/>
            <person name="Liu S."/>
            <person name="Zhang Z."/>
            <person name="Crasta O.R."/>
            <person name="Sobral B.W."/>
            <person name="Xu Y."/>
            <person name="Huang S."/>
            <person name="Fei Z."/>
        </authorList>
    </citation>
    <scope>NUCLEOTIDE SEQUENCE [LARGE SCALE GENOMIC DNA]</scope>
    <source>
        <strain evidence="8">cv. 9930</strain>
    </source>
</reference>
<reference evidence="7 8" key="2">
    <citation type="journal article" date="2009" name="PLoS ONE">
        <title>An integrated genetic and cytogenetic map of the cucumber genome.</title>
        <authorList>
            <person name="Ren Y."/>
            <person name="Zhang Z."/>
            <person name="Liu J."/>
            <person name="Staub J.E."/>
            <person name="Han Y."/>
            <person name="Cheng Z."/>
            <person name="Li X."/>
            <person name="Lu J."/>
            <person name="Miao H."/>
            <person name="Kang H."/>
            <person name="Xie B."/>
            <person name="Gu X."/>
            <person name="Wang X."/>
            <person name="Du Y."/>
            <person name="Jin W."/>
            <person name="Huang S."/>
        </authorList>
    </citation>
    <scope>NUCLEOTIDE SEQUENCE [LARGE SCALE GENOMIC DNA]</scope>
    <source>
        <strain evidence="8">cv. 9930</strain>
    </source>
</reference>
<dbReference type="InterPro" id="IPR036053">
    <property type="entry name" value="PABP-dom"/>
</dbReference>
<dbReference type="KEGG" id="csv:101212630"/>
<evidence type="ECO:0000313" key="8">
    <source>
        <dbReference type="Proteomes" id="UP000029981"/>
    </source>
</evidence>
<keyword evidence="1" id="KW-0547">Nucleotide-binding</keyword>
<dbReference type="GO" id="GO:0005524">
    <property type="term" value="F:ATP binding"/>
    <property type="evidence" value="ECO:0007669"/>
    <property type="project" value="UniProtKB-KW"/>
</dbReference>
<keyword evidence="4" id="KW-0067">ATP-binding</keyword>
<dbReference type="AlphaFoldDB" id="A0A0A0KB87"/>
<dbReference type="PANTHER" id="PTHR47960">
    <property type="entry name" value="DEAD-BOX ATP-DEPENDENT RNA HELICASE 50"/>
    <property type="match status" value="1"/>
</dbReference>
<sequence length="357" mass="39483">MGSRRKAILEFSHCANILLSPTKRSIFPNSTLSTNAFLASQFCSSTFSRSSTDGTPVENEQPRQSNRDSTLLEKFRLRKLKGLSKISQDSPSSNGGEKAMTGFRDLGLCNELGEAVEKMGVLAPSELDCAGIPAVLEGKNVVFGYLDEPERALAYLLPLIQNLKRDEKRYGTRSKHPRAFVMCPTAQLSEELFCMAKYFSNYRQLKTPRDNGCGELELQKSASDVSIGLLIGTPDEISELIEDGSVVLDEINYLVFDELDSMFDLGFGPNIKKILTSVRNCNKKCQSIVVTSTLIKMMHEQRSSLVKSLRCGDAGEIAAMVLEIEEEEAFHLMESPDALKSKLADVVESLRPSTQET</sequence>
<reference evidence="7 8" key="1">
    <citation type="journal article" date="2009" name="Nat. Genet.">
        <title>The genome of the cucumber, Cucumis sativus L.</title>
        <authorList>
            <person name="Huang S."/>
            <person name="Li R."/>
            <person name="Zhang Z."/>
            <person name="Li L."/>
            <person name="Gu X."/>
            <person name="Fan W."/>
            <person name="Lucas W.J."/>
            <person name="Wang X."/>
            <person name="Xie B."/>
            <person name="Ni P."/>
            <person name="Ren Y."/>
            <person name="Zhu H."/>
            <person name="Li J."/>
            <person name="Lin K."/>
            <person name="Jin W."/>
            <person name="Fei Z."/>
            <person name="Li G."/>
            <person name="Staub J."/>
            <person name="Kilian A."/>
            <person name="van der Vossen E.A."/>
            <person name="Wu Y."/>
            <person name="Guo J."/>
            <person name="He J."/>
            <person name="Jia Z."/>
            <person name="Ren Y."/>
            <person name="Tian G."/>
            <person name="Lu Y."/>
            <person name="Ruan J."/>
            <person name="Qian W."/>
            <person name="Wang M."/>
            <person name="Huang Q."/>
            <person name="Li B."/>
            <person name="Xuan Z."/>
            <person name="Cao J."/>
            <person name="Asan"/>
            <person name="Wu Z."/>
            <person name="Zhang J."/>
            <person name="Cai Q."/>
            <person name="Bai Y."/>
            <person name="Zhao B."/>
            <person name="Han Y."/>
            <person name="Li Y."/>
            <person name="Li X."/>
            <person name="Wang S."/>
            <person name="Shi Q."/>
            <person name="Liu S."/>
            <person name="Cho W.K."/>
            <person name="Kim J.Y."/>
            <person name="Xu Y."/>
            <person name="Heller-Uszynska K."/>
            <person name="Miao H."/>
            <person name="Cheng Z."/>
            <person name="Zhang S."/>
            <person name="Wu J."/>
            <person name="Yang Y."/>
            <person name="Kang H."/>
            <person name="Li M."/>
            <person name="Liang H."/>
            <person name="Ren X."/>
            <person name="Shi Z."/>
            <person name="Wen M."/>
            <person name="Jian M."/>
            <person name="Yang H."/>
            <person name="Zhang G."/>
            <person name="Yang Z."/>
            <person name="Chen R."/>
            <person name="Liu S."/>
            <person name="Li J."/>
            <person name="Ma L."/>
            <person name="Liu H."/>
            <person name="Zhou Y."/>
            <person name="Zhao J."/>
            <person name="Fang X."/>
            <person name="Li G."/>
            <person name="Fang L."/>
            <person name="Li Y."/>
            <person name="Liu D."/>
            <person name="Zheng H."/>
            <person name="Zhang Y."/>
            <person name="Qin N."/>
            <person name="Li Z."/>
            <person name="Yang G."/>
            <person name="Yang S."/>
            <person name="Bolund L."/>
            <person name="Kristiansen K."/>
            <person name="Zheng H."/>
            <person name="Li S."/>
            <person name="Zhang X."/>
            <person name="Yang H."/>
            <person name="Wang J."/>
            <person name="Sun R."/>
            <person name="Zhang B."/>
            <person name="Jiang S."/>
            <person name="Wang J."/>
            <person name="Du Y."/>
            <person name="Li S."/>
        </authorList>
    </citation>
    <scope>NUCLEOTIDE SEQUENCE [LARGE SCALE GENOMIC DNA]</scope>
    <source>
        <strain evidence="8">cv. 9930</strain>
    </source>
</reference>
<dbReference type="InterPro" id="IPR011545">
    <property type="entry name" value="DEAD/DEAH_box_helicase_dom"/>
</dbReference>
<dbReference type="InterPro" id="IPR027417">
    <property type="entry name" value="P-loop_NTPase"/>
</dbReference>
<feature type="region of interest" description="Disordered" evidence="5">
    <location>
        <begin position="48"/>
        <end position="68"/>
    </location>
</feature>
<gene>
    <name evidence="7" type="ORF">Csa_6G052790</name>
</gene>
<dbReference type="Gene3D" id="3.40.50.300">
    <property type="entry name" value="P-loop containing nucleotide triphosphate hydrolases"/>
    <property type="match status" value="1"/>
</dbReference>
<dbReference type="Proteomes" id="UP000029981">
    <property type="component" value="Chromosome 6"/>
</dbReference>
<dbReference type="eggNOG" id="KOG0331">
    <property type="taxonomic scope" value="Eukaryota"/>
</dbReference>
<reference evidence="7 8" key="4">
    <citation type="journal article" date="2011" name="BMC Genomics">
        <title>RNA-Seq improves annotation of protein-coding genes in the cucumber genome.</title>
        <authorList>
            <person name="Li Z."/>
            <person name="Zhang Z."/>
            <person name="Yan P."/>
            <person name="Huang S."/>
            <person name="Fei Z."/>
            <person name="Lin K."/>
        </authorList>
    </citation>
    <scope>NUCLEOTIDE SEQUENCE [LARGE SCALE GENOMIC DNA]</scope>
    <source>
        <strain evidence="8">cv. 9930</strain>
    </source>
</reference>
<keyword evidence="3" id="KW-0347">Helicase</keyword>
<dbReference type="SUPFAM" id="SSF52540">
    <property type="entry name" value="P-loop containing nucleoside triphosphate hydrolases"/>
    <property type="match status" value="1"/>
</dbReference>
<name>A0A0A0KB87_CUCSA</name>